<dbReference type="AlphaFoldDB" id="A0A1I1I283"/>
<evidence type="ECO:0000313" key="3">
    <source>
        <dbReference type="Proteomes" id="UP000199058"/>
    </source>
</evidence>
<proteinExistence type="predicted"/>
<organism evidence="2 3">
    <name type="scientific">Marinospirillum celere</name>
    <dbReference type="NCBI Taxonomy" id="1122252"/>
    <lineage>
        <taxon>Bacteria</taxon>
        <taxon>Pseudomonadati</taxon>
        <taxon>Pseudomonadota</taxon>
        <taxon>Gammaproteobacteria</taxon>
        <taxon>Oceanospirillales</taxon>
        <taxon>Oceanospirillaceae</taxon>
        <taxon>Marinospirillum</taxon>
    </lineage>
</organism>
<dbReference type="RefSeq" id="WP_091963252.1">
    <property type="nucleotide sequence ID" value="NZ_FOLH01000004.1"/>
</dbReference>
<keyword evidence="1" id="KW-0175">Coiled coil</keyword>
<feature type="coiled-coil region" evidence="1">
    <location>
        <begin position="30"/>
        <end position="57"/>
    </location>
</feature>
<sequence length="66" mass="7856">MSHHPSVDQVKADILNVFKSISEGETQKQQRIAAERLRKARQYIENLREQKRLREELSDGWDLELH</sequence>
<keyword evidence="3" id="KW-1185">Reference proteome</keyword>
<reference evidence="2 3" key="1">
    <citation type="submission" date="2016-10" db="EMBL/GenBank/DDBJ databases">
        <authorList>
            <person name="de Groot N.N."/>
        </authorList>
    </citation>
    <scope>NUCLEOTIDE SEQUENCE [LARGE SCALE GENOMIC DNA]</scope>
    <source>
        <strain evidence="2 3">DSM 18438</strain>
    </source>
</reference>
<evidence type="ECO:0000256" key="1">
    <source>
        <dbReference type="SAM" id="Coils"/>
    </source>
</evidence>
<name>A0A1I1I283_9GAMM</name>
<dbReference type="NCBIfam" id="NF046101">
    <property type="entry name" value="PA3496_fam"/>
    <property type="match status" value="1"/>
</dbReference>
<dbReference type="STRING" id="1122252.SAMN05660443_2151"/>
<gene>
    <name evidence="2" type="ORF">SAMN05660443_2151</name>
</gene>
<dbReference type="OrthoDB" id="6121235at2"/>
<protein>
    <submittedName>
        <fullName evidence="2">Uncharacterized protein</fullName>
    </submittedName>
</protein>
<dbReference type="InterPro" id="IPR058059">
    <property type="entry name" value="PA3496-like"/>
</dbReference>
<evidence type="ECO:0000313" key="2">
    <source>
        <dbReference type="EMBL" id="SFC30314.1"/>
    </source>
</evidence>
<dbReference type="EMBL" id="FOLH01000004">
    <property type="protein sequence ID" value="SFC30314.1"/>
    <property type="molecule type" value="Genomic_DNA"/>
</dbReference>
<accession>A0A1I1I283</accession>
<dbReference type="Proteomes" id="UP000199058">
    <property type="component" value="Unassembled WGS sequence"/>
</dbReference>